<protein>
    <recommendedName>
        <fullName evidence="3">HNH endonuclease</fullName>
    </recommendedName>
</protein>
<sequence length="308" mass="35305">MLYIPPHSLKILKAKKAFHVAMADFVYERIDKIDTIKGIDCNRVRLLFDIVLNDNIDDILIGEPAKLIELNTKINPLIQRENDLKKAVEYVFSYDVFCDEKKIKYWAYDLASALKIDTCVYCNRNYTSTVVTQKGKKVTRPQFDHFFDKGKNPLLAISFYNLIPSCSICNSSIKGTATMNLSTHLHPYVDDGLADITFSYRYSHIAPSGIRIKVEAPNSLRASNTINVFAIEEIYNAHTSELQDLLRIRRFFSDRYLDILNNSLLKGVSVSKPDLYRVVFGTEYEASNFVKRPFSKFKSDILKELGVI</sequence>
<name>A0ABQ1UUH2_9BACT</name>
<dbReference type="EMBL" id="BMHT01000011">
    <property type="protein sequence ID" value="GGF27439.1"/>
    <property type="molecule type" value="Genomic_DNA"/>
</dbReference>
<comment type="caution">
    <text evidence="1">The sequence shown here is derived from an EMBL/GenBank/DDBJ whole genome shotgun (WGS) entry which is preliminary data.</text>
</comment>
<evidence type="ECO:0000313" key="2">
    <source>
        <dbReference type="Proteomes" id="UP000632273"/>
    </source>
</evidence>
<organism evidence="1 2">
    <name type="scientific">Hymenobacter cavernae</name>
    <dbReference type="NCBI Taxonomy" id="2044852"/>
    <lineage>
        <taxon>Bacteria</taxon>
        <taxon>Pseudomonadati</taxon>
        <taxon>Bacteroidota</taxon>
        <taxon>Cytophagia</taxon>
        <taxon>Cytophagales</taxon>
        <taxon>Hymenobacteraceae</taxon>
        <taxon>Hymenobacter</taxon>
    </lineage>
</organism>
<reference evidence="2" key="1">
    <citation type="journal article" date="2019" name="Int. J. Syst. Evol. Microbiol.">
        <title>The Global Catalogue of Microorganisms (GCM) 10K type strain sequencing project: providing services to taxonomists for standard genome sequencing and annotation.</title>
        <authorList>
            <consortium name="The Broad Institute Genomics Platform"/>
            <consortium name="The Broad Institute Genome Sequencing Center for Infectious Disease"/>
            <person name="Wu L."/>
            <person name="Ma J."/>
        </authorList>
    </citation>
    <scope>NUCLEOTIDE SEQUENCE [LARGE SCALE GENOMIC DNA]</scope>
    <source>
        <strain evidence="2">CGMCC 1.15197</strain>
    </source>
</reference>
<dbReference type="Proteomes" id="UP000632273">
    <property type="component" value="Unassembled WGS sequence"/>
</dbReference>
<gene>
    <name evidence="1" type="ORF">GCM10011383_43890</name>
</gene>
<accession>A0ABQ1UUH2</accession>
<dbReference type="Gene3D" id="1.10.30.50">
    <property type="match status" value="1"/>
</dbReference>
<proteinExistence type="predicted"/>
<evidence type="ECO:0000313" key="1">
    <source>
        <dbReference type="EMBL" id="GGF27439.1"/>
    </source>
</evidence>
<keyword evidence="2" id="KW-1185">Reference proteome</keyword>
<evidence type="ECO:0008006" key="3">
    <source>
        <dbReference type="Google" id="ProtNLM"/>
    </source>
</evidence>